<dbReference type="Proteomes" id="UP000823598">
    <property type="component" value="Unassembled WGS sequence"/>
</dbReference>
<reference evidence="1" key="2">
    <citation type="journal article" date="2021" name="PeerJ">
        <title>Extensive microbial diversity within the chicken gut microbiome revealed by metagenomics and culture.</title>
        <authorList>
            <person name="Gilroy R."/>
            <person name="Ravi A."/>
            <person name="Getino M."/>
            <person name="Pursley I."/>
            <person name="Horton D.L."/>
            <person name="Alikhan N.F."/>
            <person name="Baker D."/>
            <person name="Gharbi K."/>
            <person name="Hall N."/>
            <person name="Watson M."/>
            <person name="Adriaenssens E.M."/>
            <person name="Foster-Nyarko E."/>
            <person name="Jarju S."/>
            <person name="Secka A."/>
            <person name="Antonio M."/>
            <person name="Oren A."/>
            <person name="Chaudhuri R.R."/>
            <person name="La Ragione R."/>
            <person name="Hildebrand F."/>
            <person name="Pallen M.J."/>
        </authorList>
    </citation>
    <scope>NUCLEOTIDE SEQUENCE</scope>
    <source>
        <strain evidence="1">6919</strain>
    </source>
</reference>
<name>A0A9D9IQI9_9BACT</name>
<dbReference type="GO" id="GO:0004180">
    <property type="term" value="F:carboxypeptidase activity"/>
    <property type="evidence" value="ECO:0007669"/>
    <property type="project" value="UniProtKB-KW"/>
</dbReference>
<gene>
    <name evidence="1" type="ORF">IAB88_07315</name>
</gene>
<keyword evidence="1" id="KW-0645">Protease</keyword>
<dbReference type="SUPFAM" id="SSF49464">
    <property type="entry name" value="Carboxypeptidase regulatory domain-like"/>
    <property type="match status" value="1"/>
</dbReference>
<accession>A0A9D9IQI9</accession>
<reference evidence="1" key="1">
    <citation type="submission" date="2020-10" db="EMBL/GenBank/DDBJ databases">
        <authorList>
            <person name="Gilroy R."/>
        </authorList>
    </citation>
    <scope>NUCLEOTIDE SEQUENCE</scope>
    <source>
        <strain evidence="1">6919</strain>
    </source>
</reference>
<dbReference type="AlphaFoldDB" id="A0A9D9IQI9"/>
<protein>
    <submittedName>
        <fullName evidence="1">Carboxypeptidase-like regulatory domain-containing protein</fullName>
    </submittedName>
</protein>
<dbReference type="Pfam" id="PF18939">
    <property type="entry name" value="DUF5686"/>
    <property type="match status" value="1"/>
</dbReference>
<proteinExistence type="predicted"/>
<dbReference type="Pfam" id="PF13715">
    <property type="entry name" value="CarbopepD_reg_2"/>
    <property type="match status" value="1"/>
</dbReference>
<evidence type="ECO:0000313" key="2">
    <source>
        <dbReference type="Proteomes" id="UP000823598"/>
    </source>
</evidence>
<organism evidence="1 2">
    <name type="scientific">Candidatus Limisoma faecipullorum</name>
    <dbReference type="NCBI Taxonomy" id="2840854"/>
    <lineage>
        <taxon>Bacteria</taxon>
        <taxon>Pseudomonadati</taxon>
        <taxon>Bacteroidota</taxon>
        <taxon>Bacteroidia</taxon>
        <taxon>Bacteroidales</taxon>
        <taxon>Candidatus Limisoma</taxon>
    </lineage>
</organism>
<dbReference type="InterPro" id="IPR008969">
    <property type="entry name" value="CarboxyPept-like_regulatory"/>
</dbReference>
<keyword evidence="1" id="KW-0121">Carboxypeptidase</keyword>
<evidence type="ECO:0000313" key="1">
    <source>
        <dbReference type="EMBL" id="MBO8476787.1"/>
    </source>
</evidence>
<keyword evidence="1" id="KW-0378">Hydrolase</keyword>
<dbReference type="EMBL" id="JADIMC010000084">
    <property type="protein sequence ID" value="MBO8476787.1"/>
    <property type="molecule type" value="Genomic_DNA"/>
</dbReference>
<comment type="caution">
    <text evidence="1">The sequence shown here is derived from an EMBL/GenBank/DDBJ whole genome shotgun (WGS) entry which is preliminary data.</text>
</comment>
<dbReference type="InterPro" id="IPR043741">
    <property type="entry name" value="DUF5686"/>
</dbReference>
<dbReference type="Gene3D" id="2.60.40.1120">
    <property type="entry name" value="Carboxypeptidase-like, regulatory domain"/>
    <property type="match status" value="1"/>
</dbReference>
<sequence length="855" mass="99264">MKGKNVYRLFLVLVLSLFSFMAIEAQSPVRTTYIKGVVIDSLSREPLSYVAVFLKGSDKGLQTDENGRFEIQTKVNFINLQFSTLGYSSKEIFVNKGEANDIVVELVPTGVALKEVVVKPGKEHYSRKNNPAVAFVEKLMDRKDIYNPKNHDYYSYDKYEKMTFALNDFSEEQKEKWLFKKFQFIFDYLDTSEVSGKPILNVSVKEKLSKEFFRKSPASEKEYVTGIKRAGIDEIFDEESVQRFVDDVFREVDIFSNNVNILQNRFVSPLSRIGTRFYKYYLTDTVVVDGVRCVELSFSPFNNRSFGFLGRLYVVENDTSMFIKKVRLNVPKAINLNYVDNIFIEQNFEKASDGSRLKVKDDMVVEFSIIPSTQGLYARRNTTYRDFSFEQPASDSIFDMEGKVIESADAKFMPEQYWADNRMVPIREKENSISKLLAQLREVPVFYWTEKVISVLVSGYIPTGEQDSSKFDFGPMNTTISGNTVEGARFRVGGMTTANLNKHWFAKGYLAYGTKDEKLKYDAELEYSFTEKKYHAKEYPIHSLRIRHQYDVYQLGQQYMFTNMDNVFMAWKRQTNDKMTYRRLSELEYKKETVSGLSVTLGLKHQVQEATRWVPFYDGYGNWFDNYQQASVNLTLRYAPGEKFYDARFTRIPINLDAPVFVLSHTYSPKGLFNSRNTVNRTELSVQKRFWFSAFGYTDIILKAGKVWSQVSYPDLLLPNANLSYTIQPESYALMNAMEFVNDQYLSWDITYFANGALFNRIPLIKYMKLREVVSFKGLYGSLSDKNNPALNNNLLRFPANALCREMDKMPYMEMSVGLDNIFTILRVDYVWRLTYRDTPGVDKNGVRIALHFSF</sequence>